<evidence type="ECO:0000256" key="1">
    <source>
        <dbReference type="ARBA" id="ARBA00004479"/>
    </source>
</evidence>
<dbReference type="Pfam" id="PF24501">
    <property type="entry name" value="Ig_TMEM131L_5"/>
    <property type="match status" value="1"/>
</dbReference>
<dbReference type="GO" id="GO:0016020">
    <property type="term" value="C:membrane"/>
    <property type="evidence" value="ECO:0007669"/>
    <property type="project" value="UniProtKB-SubCell"/>
</dbReference>
<protein>
    <recommendedName>
        <fullName evidence="14">Transmembrane protein 131-like N-terminal domain-containing protein</fullName>
    </recommendedName>
</protein>
<evidence type="ECO:0000256" key="6">
    <source>
        <dbReference type="ARBA" id="ARBA00023136"/>
    </source>
</evidence>
<name>A0A835VJK3_VANPL</name>
<evidence type="ECO:0000256" key="3">
    <source>
        <dbReference type="ARBA" id="ARBA00022692"/>
    </source>
</evidence>
<organism evidence="12 13">
    <name type="scientific">Vanilla planifolia</name>
    <name type="common">Vanilla</name>
    <dbReference type="NCBI Taxonomy" id="51239"/>
    <lineage>
        <taxon>Eukaryota</taxon>
        <taxon>Viridiplantae</taxon>
        <taxon>Streptophyta</taxon>
        <taxon>Embryophyta</taxon>
        <taxon>Tracheophyta</taxon>
        <taxon>Spermatophyta</taxon>
        <taxon>Magnoliopsida</taxon>
        <taxon>Liliopsida</taxon>
        <taxon>Asparagales</taxon>
        <taxon>Orchidaceae</taxon>
        <taxon>Vanilloideae</taxon>
        <taxon>Vanilleae</taxon>
        <taxon>Vanilla</taxon>
    </lineage>
</organism>
<sequence length="1287" mass="142683">MKEVQAGSVDQLRFLSSLMSSRCLLCHKTPYWLVVVAFLVLFLPIASSSSFCVVGADVSRQHDGCISFADFGGSFFSQQNYYRLRDVCSGSCTFCFPSTLVDFIGEKDGEQVYTFQVSKGTVSCSLMDFVSGTHGEQAFSKEMDALEIVDFCEASIVSDIWMRTQPNAWYNDLDEHLDEAEVGIVGSFPSLAIDIKPSMLDWETKNLYSPSLKILKVVNRHNNSVLRVFDIFSTNTQFVVYGFQTLSLEPGKSASIPFIFIPRWLGLSLAQLVLQTSFGGFVIHAKGIAISSPYQVQPLAGLSISMSERLNGNLSIFNPSTDFLYVKELATWILFSGSEKDHLAHIFCTTNEFQQSTSELSSPMESDWYVLKSGKVGSPRMNIWLHQQLEVQPNKAETILKLNLWPHLAKKISGSICMKLGNSSHDKFDTVIVPLDIEMNQIESYSHSSGSLSLYFNTLTPCNGRNTIFALSLRNDAPCLLSIIKISEVTKGCRLLEIRYMEGLLVFPGTVTQIALITYVPSLDSQDRVSEIHSTGLNCMLTIKTNDSLNPVMNIPCDDLIHKSCKYEGVVQMLDIESSSATLMEKQENEKSANTRAASLGNDIKESLSRKAKPLDLIEIDDLILDNWRSHATTSKLSVLQDQEILFPVVQIGSHFLKWIRVHNPSEKPVVMQLVLNSGVIIDHCISHDDLSEHTILPKFSVIDSAEIRVGFSMAETAVTEAFVHPLRSALFGPVIFRPSSHCMWRSTALIRNNLSGVEWLPLQAFGGSHSLLLLEGSDPIFKLDFKFHLPITSNVSSSDFAPPIQSSSSFCSNLLHKEIHAKNTGELPLEVIKLKVSGVDCGCDGFTIHNCKGFVLAPGESTKLLISYQADFSTSVLHRDLELAMATGILVIPMRASIPVYMLNLCRKAIFSATHWKVLLLLIFSSFLLQFMIRNVPQVFSSAREDYFSKFRKTTNKAETSAQFQQNARKFRSSRQEKTIEAAYFKKYSDCLDDGHDSSKNMVAMQRLDNQKNARVSPRFGNSLMEVANNSQSVDATQNCSLTIRIMKDKVRRRKRRSTGAVLAAKLDVSSSQSGNSTPSSPLSPTLSTPKQLSYLSSDTIEHLCIGGLEEVSHVKQHGFNISSVESIPESANCSDKKQSSMDRGVHSTIANLTGKPSLLLSATFPGPGWRAPDMTASSFLTSTSPIAPYARAPGSKLSKSKTMKGDEKNEIRKDFTYDIWGHHLSDQMFSRPKESTSKLSVTSEGDSQSFFIRDPQSLMMMSLAQSVSPGLESPSSGVNYLDEMN</sequence>
<evidence type="ECO:0000259" key="11">
    <source>
        <dbReference type="Pfam" id="PF24501"/>
    </source>
</evidence>
<dbReference type="InterPro" id="IPR055437">
    <property type="entry name" value="TMEM131L_Ig_5"/>
</dbReference>
<keyword evidence="4" id="KW-0732">Signal</keyword>
<evidence type="ECO:0008006" key="14">
    <source>
        <dbReference type="Google" id="ProtNLM"/>
    </source>
</evidence>
<dbReference type="PANTHER" id="PTHR22050:SF0">
    <property type="entry name" value="TRANSMEMBRANE PROTEIN 131 HOMOLOG"/>
    <property type="match status" value="1"/>
</dbReference>
<evidence type="ECO:0000313" key="12">
    <source>
        <dbReference type="EMBL" id="KAG0499390.1"/>
    </source>
</evidence>
<feature type="transmembrane region" description="Helical" evidence="8">
    <location>
        <begin position="31"/>
        <end position="56"/>
    </location>
</feature>
<dbReference type="Pfam" id="PF12371">
    <property type="entry name" value="TMEM131_like_N"/>
    <property type="match status" value="1"/>
</dbReference>
<dbReference type="EMBL" id="JADCNL010000001">
    <property type="protein sequence ID" value="KAG0499390.1"/>
    <property type="molecule type" value="Genomic_DNA"/>
</dbReference>
<reference evidence="12 13" key="1">
    <citation type="journal article" date="2020" name="Nat. Food">
        <title>A phased Vanilla planifolia genome enables genetic improvement of flavour and production.</title>
        <authorList>
            <person name="Hasing T."/>
            <person name="Tang H."/>
            <person name="Brym M."/>
            <person name="Khazi F."/>
            <person name="Huang T."/>
            <person name="Chambers A.H."/>
        </authorList>
    </citation>
    <scope>NUCLEOTIDE SEQUENCE [LARGE SCALE GENOMIC DNA]</scope>
    <source>
        <tissue evidence="12">Leaf</tissue>
    </source>
</reference>
<dbReference type="PANTHER" id="PTHR22050">
    <property type="entry name" value="RW1 PROTEIN HOMOLOG"/>
    <property type="match status" value="1"/>
</dbReference>
<keyword evidence="13" id="KW-1185">Reference proteome</keyword>
<evidence type="ECO:0000256" key="7">
    <source>
        <dbReference type="SAM" id="MobiDB-lite"/>
    </source>
</evidence>
<evidence type="ECO:0000256" key="4">
    <source>
        <dbReference type="ARBA" id="ARBA00022729"/>
    </source>
</evidence>
<dbReference type="InterPro" id="IPR039877">
    <property type="entry name" value="TMEM131-like"/>
</dbReference>
<evidence type="ECO:0000259" key="10">
    <source>
        <dbReference type="Pfam" id="PF24474"/>
    </source>
</evidence>
<feature type="domain" description="DUF7579" evidence="10">
    <location>
        <begin position="450"/>
        <end position="567"/>
    </location>
</feature>
<dbReference type="Pfam" id="PF24474">
    <property type="entry name" value="DUF7579"/>
    <property type="match status" value="1"/>
</dbReference>
<comment type="subcellular location">
    <subcellularLocation>
        <location evidence="1">Membrane</location>
        <topology evidence="1">Single-pass type I membrane protein</topology>
    </subcellularLocation>
</comment>
<evidence type="ECO:0000256" key="8">
    <source>
        <dbReference type="SAM" id="Phobius"/>
    </source>
</evidence>
<dbReference type="Proteomes" id="UP000636800">
    <property type="component" value="Chromosome 1"/>
</dbReference>
<dbReference type="InterPro" id="IPR056001">
    <property type="entry name" value="DUF7579"/>
</dbReference>
<keyword evidence="6 8" id="KW-0472">Membrane</keyword>
<feature type="region of interest" description="Disordered" evidence="7">
    <location>
        <begin position="1052"/>
        <end position="1090"/>
    </location>
</feature>
<feature type="compositionally biased region" description="Low complexity" evidence="7">
    <location>
        <begin position="1071"/>
        <end position="1090"/>
    </location>
</feature>
<proteinExistence type="inferred from homology"/>
<evidence type="ECO:0000256" key="2">
    <source>
        <dbReference type="ARBA" id="ARBA00006682"/>
    </source>
</evidence>
<accession>A0A835VJK3</accession>
<dbReference type="InterPro" id="IPR022113">
    <property type="entry name" value="TMEM131L_N"/>
</dbReference>
<feature type="domain" description="TMEM131L fifth Ig-like" evidence="11">
    <location>
        <begin position="824"/>
        <end position="889"/>
    </location>
</feature>
<evidence type="ECO:0000259" key="9">
    <source>
        <dbReference type="Pfam" id="PF12371"/>
    </source>
</evidence>
<keyword evidence="3 8" id="KW-0812">Transmembrane</keyword>
<evidence type="ECO:0000313" key="13">
    <source>
        <dbReference type="Proteomes" id="UP000636800"/>
    </source>
</evidence>
<evidence type="ECO:0000256" key="5">
    <source>
        <dbReference type="ARBA" id="ARBA00022989"/>
    </source>
</evidence>
<comment type="caution">
    <text evidence="12">The sequence shown here is derived from an EMBL/GenBank/DDBJ whole genome shotgun (WGS) entry which is preliminary data.</text>
</comment>
<feature type="domain" description="Transmembrane protein 131-like N-terminal" evidence="9">
    <location>
        <begin position="194"/>
        <end position="276"/>
    </location>
</feature>
<gene>
    <name evidence="12" type="ORF">HPP92_004081</name>
</gene>
<comment type="similarity">
    <text evidence="2">Belongs to the TMEM131 family.</text>
</comment>
<keyword evidence="5 8" id="KW-1133">Transmembrane helix</keyword>